<reference evidence="1" key="1">
    <citation type="submission" date="2019-08" db="EMBL/GenBank/DDBJ databases">
        <authorList>
            <person name="Kucharzyk K."/>
            <person name="Murdoch R.W."/>
            <person name="Higgins S."/>
            <person name="Loffler F."/>
        </authorList>
    </citation>
    <scope>NUCLEOTIDE SEQUENCE</scope>
</reference>
<dbReference type="EMBL" id="VSSQ01047492">
    <property type="protein sequence ID" value="MPN01497.1"/>
    <property type="molecule type" value="Genomic_DNA"/>
</dbReference>
<dbReference type="AlphaFoldDB" id="A0A645EIB3"/>
<gene>
    <name evidence="1" type="ORF">SDC9_148706</name>
</gene>
<proteinExistence type="predicted"/>
<protein>
    <submittedName>
        <fullName evidence="1">Uncharacterized protein</fullName>
    </submittedName>
</protein>
<accession>A0A645EIB3</accession>
<sequence>MHEEIGDSHAFAVRFLRQWLTYAEKLSMLVADSAYDDPKGIDNNGEEEFLRLYTNAAERDVFPVDLADLLSCKDPLREDWSPDGLWKSALVLFAQGRADEARRFMKKAFEKMEGTELPNETIGSFFKDWGKMAAADDLCVLPSSEEAAIVLSNAREYLPHDQEIPVLQKSIVDRGKNIAIDLLKLNPAQNDEINLILQRKTAEAALLEGDLYKALTKVETLVWDNLEKFPDSAILHLQWLMKTAANCTKASDSKVASLSSDILDRIIENLALLTEKKISFPKEFLVYLEQKGIKFSMDPTDNQMDDG</sequence>
<name>A0A645EIB3_9ZZZZ</name>
<organism evidence="1">
    <name type="scientific">bioreactor metagenome</name>
    <dbReference type="NCBI Taxonomy" id="1076179"/>
    <lineage>
        <taxon>unclassified sequences</taxon>
        <taxon>metagenomes</taxon>
        <taxon>ecological metagenomes</taxon>
    </lineage>
</organism>
<comment type="caution">
    <text evidence="1">The sequence shown here is derived from an EMBL/GenBank/DDBJ whole genome shotgun (WGS) entry which is preliminary data.</text>
</comment>
<evidence type="ECO:0000313" key="1">
    <source>
        <dbReference type="EMBL" id="MPN01497.1"/>
    </source>
</evidence>